<dbReference type="EMBL" id="CP071872">
    <property type="protein sequence ID" value="UNM12272.1"/>
    <property type="molecule type" value="Genomic_DNA"/>
</dbReference>
<feature type="region of interest" description="Disordered" evidence="7">
    <location>
        <begin position="391"/>
        <end position="411"/>
    </location>
</feature>
<evidence type="ECO:0000256" key="4">
    <source>
        <dbReference type="ARBA" id="ARBA00022989"/>
    </source>
</evidence>
<keyword evidence="11" id="KW-1185">Reference proteome</keyword>
<feature type="transmembrane region" description="Helical" evidence="8">
    <location>
        <begin position="94"/>
        <end position="110"/>
    </location>
</feature>
<reference evidence="10 11" key="1">
    <citation type="submission" date="2021-03" db="EMBL/GenBank/DDBJ databases">
        <title>Complete genome of Streptomyces formicae strain 1H-GS9 (DSM 100524).</title>
        <authorList>
            <person name="Atanasov K.E."/>
            <person name="Altabella T."/>
            <person name="Ferrer A."/>
        </authorList>
    </citation>
    <scope>NUCLEOTIDE SEQUENCE [LARGE SCALE GENOMIC DNA]</scope>
    <source>
        <strain evidence="10 11">1H-GS9</strain>
    </source>
</reference>
<feature type="transmembrane region" description="Helical" evidence="8">
    <location>
        <begin position="514"/>
        <end position="533"/>
    </location>
</feature>
<feature type="transmembrane region" description="Helical" evidence="8">
    <location>
        <begin position="45"/>
        <end position="62"/>
    </location>
</feature>
<evidence type="ECO:0000313" key="11">
    <source>
        <dbReference type="Proteomes" id="UP000828924"/>
    </source>
</evidence>
<evidence type="ECO:0000256" key="6">
    <source>
        <dbReference type="ARBA" id="ARBA00043993"/>
    </source>
</evidence>
<evidence type="ECO:0000256" key="7">
    <source>
        <dbReference type="SAM" id="MobiDB-lite"/>
    </source>
</evidence>
<keyword evidence="5 8" id="KW-0472">Membrane</keyword>
<evidence type="ECO:0000256" key="3">
    <source>
        <dbReference type="ARBA" id="ARBA00022692"/>
    </source>
</evidence>
<keyword evidence="2" id="KW-1003">Cell membrane</keyword>
<feature type="transmembrane region" description="Helical" evidence="8">
    <location>
        <begin position="69"/>
        <end position="88"/>
    </location>
</feature>
<dbReference type="Proteomes" id="UP000828924">
    <property type="component" value="Chromosome"/>
</dbReference>
<proteinExistence type="inferred from homology"/>
<evidence type="ECO:0000256" key="5">
    <source>
        <dbReference type="ARBA" id="ARBA00023136"/>
    </source>
</evidence>
<protein>
    <submittedName>
        <fullName evidence="10">FUSC family protein</fullName>
    </submittedName>
</protein>
<feature type="compositionally biased region" description="Low complexity" evidence="7">
    <location>
        <begin position="327"/>
        <end position="338"/>
    </location>
</feature>
<evidence type="ECO:0000259" key="9">
    <source>
        <dbReference type="Pfam" id="PF13515"/>
    </source>
</evidence>
<dbReference type="RefSeq" id="WP_242330878.1">
    <property type="nucleotide sequence ID" value="NZ_CP071872.1"/>
</dbReference>
<feature type="domain" description="Integral membrane bound transporter" evidence="9">
    <location>
        <begin position="451"/>
        <end position="577"/>
    </location>
</feature>
<keyword evidence="4 8" id="KW-1133">Transmembrane helix</keyword>
<feature type="transmembrane region" description="Helical" evidence="8">
    <location>
        <begin position="540"/>
        <end position="557"/>
    </location>
</feature>
<evidence type="ECO:0000256" key="2">
    <source>
        <dbReference type="ARBA" id="ARBA00022475"/>
    </source>
</evidence>
<accession>A0ABY3WI41</accession>
<evidence type="ECO:0000256" key="8">
    <source>
        <dbReference type="SAM" id="Phobius"/>
    </source>
</evidence>
<comment type="similarity">
    <text evidence="6">Belongs to the YccS/YhfK family.</text>
</comment>
<dbReference type="Pfam" id="PF13515">
    <property type="entry name" value="FUSC_2"/>
    <property type="match status" value="1"/>
</dbReference>
<feature type="transmembrane region" description="Helical" evidence="8">
    <location>
        <begin position="569"/>
        <end position="586"/>
    </location>
</feature>
<organism evidence="10 11">
    <name type="scientific">Streptomyces formicae</name>
    <dbReference type="NCBI Taxonomy" id="1616117"/>
    <lineage>
        <taxon>Bacteria</taxon>
        <taxon>Bacillati</taxon>
        <taxon>Actinomycetota</taxon>
        <taxon>Actinomycetes</taxon>
        <taxon>Kitasatosporales</taxon>
        <taxon>Streptomycetaceae</taxon>
        <taxon>Streptomyces</taxon>
    </lineage>
</organism>
<keyword evidence="3 8" id="KW-0812">Transmembrane</keyword>
<dbReference type="InterPro" id="IPR049453">
    <property type="entry name" value="Memb_transporter_dom"/>
</dbReference>
<comment type="subcellular location">
    <subcellularLocation>
        <location evidence="1">Cell membrane</location>
        <topology evidence="1">Multi-pass membrane protein</topology>
    </subcellularLocation>
</comment>
<feature type="region of interest" description="Disordered" evidence="7">
    <location>
        <begin position="321"/>
        <end position="349"/>
    </location>
</feature>
<name>A0ABY3WI41_9ACTN</name>
<feature type="transmembrane region" description="Helical" evidence="8">
    <location>
        <begin position="142"/>
        <end position="163"/>
    </location>
</feature>
<feature type="transmembrane region" description="Helical" evidence="8">
    <location>
        <begin position="465"/>
        <end position="485"/>
    </location>
</feature>
<sequence length="786" mass="83219">MHKGLLTALLVSDPGMTRLLGACNTVGAILLSLGVLAALRAPVPFMVVAAATALVWSFVLTAPTLRAQAIAHTLGWPVALSAATAAVLLAPNRVAADVVFVVLIFISVYIRRFGTLGTALGMNAFQLYFIAQLVPLRVGQLPLMWGAITVAFVCGAVVRFGLLRSPPGRTLGRLRRSVRACLVEVVDNLLALLEADASAAHADQSLKELHRSLARLHECSVMIQSSVELCRAPTAAALLQRRTVRADVTAERLAVLLLRAMEQGDTANDFAHRLHLPGRPRHGGRHWRPPATAAAVALAPDAVQAFAHGLRSVRAVLDGARQPTQESGSSLAPGPSAADHSPPVASASHSFVTSEALDALRDFEDAVVRLWDAFGPAYEDDVGYTALPETGRDPAEAHTAPEIPAPRVVPGARHDPLAGSLPFTEQYAPEPRGLSRPTTRAAFQAAAGSALATAAGELISPERWYWAVLACWMVLFNTASTGEILVKGYRRLLGTLVGVVVALGAAALTSDDPWSAFLVVIACVFGMTFTAPLSYTASTFFITLGIGELYALLNTYSEGVLLVRIEETALGVACGAAAALLVLPIATGTRTDRYLRDALLCLQDSVRGILARLTAVPTGSVGQESTALFATVRHLDRSLQELRRSVSPLTHPLAPQRLRRSSTLYALGLLDTCAYHVRILATESVQHPPAPSTSTPAAMLLAEAGDRIDGNLATLARLLTDEETRPEALRSRGDFARRVSAVAPDTFTGRTLRHFRRLDDDVLVLAATLGLCPGAEDGAPPAGGAQ</sequence>
<evidence type="ECO:0000313" key="10">
    <source>
        <dbReference type="EMBL" id="UNM12272.1"/>
    </source>
</evidence>
<evidence type="ECO:0000256" key="1">
    <source>
        <dbReference type="ARBA" id="ARBA00004651"/>
    </source>
</evidence>
<dbReference type="PANTHER" id="PTHR30509:SF9">
    <property type="entry name" value="MULTIDRUG RESISTANCE PROTEIN MDTO"/>
    <property type="match status" value="1"/>
</dbReference>
<feature type="transmembrane region" description="Helical" evidence="8">
    <location>
        <begin position="492"/>
        <end position="508"/>
    </location>
</feature>
<gene>
    <name evidence="10" type="ORF">J4032_12665</name>
</gene>
<dbReference type="PANTHER" id="PTHR30509">
    <property type="entry name" value="P-HYDROXYBENZOIC ACID EFFLUX PUMP SUBUNIT-RELATED"/>
    <property type="match status" value="1"/>
</dbReference>